<organism evidence="1 2">
    <name type="scientific">Fusarium austroafricanum</name>
    <dbReference type="NCBI Taxonomy" id="2364996"/>
    <lineage>
        <taxon>Eukaryota</taxon>
        <taxon>Fungi</taxon>
        <taxon>Dikarya</taxon>
        <taxon>Ascomycota</taxon>
        <taxon>Pezizomycotina</taxon>
        <taxon>Sordariomycetes</taxon>
        <taxon>Hypocreomycetidae</taxon>
        <taxon>Hypocreales</taxon>
        <taxon>Nectriaceae</taxon>
        <taxon>Fusarium</taxon>
        <taxon>Fusarium concolor species complex</taxon>
    </lineage>
</organism>
<dbReference type="OrthoDB" id="3261350at2759"/>
<dbReference type="AlphaFoldDB" id="A0A8H4NMS6"/>
<protein>
    <submittedName>
        <fullName evidence="1">Uncharacterized protein</fullName>
    </submittedName>
</protein>
<sequence>MMPIVNTLMGDAKSVAHSYSQALDALIPAKATDVTLATLCGENPKARIFGKSMELLGKKVQGTSMTVVEVYRQKELAWEKECTALEDAQEKLAQKAKKLYRSGSKDYAIKQQQLNDDWNKENYPSFKARIHAAYMDWLINGFKQDVDFAFGVIDDSSMARIEVSKEAMRNSAIQDPNSDEDLYGVSLSPKQWATFCKDKVERSRTDIWTEISFDYSPSHVQSIPTGNMEAGCSVGYGLWSIQGAYAHDEAIKALQSEMAACDVKISFSALVVGIKRPWMYSELFSDPDLEVAEGVKISPGPVRIQEMIEKGDGEDIHQPSLFPAYPTAFIITANTTIEFMGPTKAIQVFWRSGGEKLDYGPWSVKAGESLGVEPTATGCTISFGTPQVICWVSQIIPALPRPFS</sequence>
<gene>
    <name evidence="1" type="ORF">F53441_11222</name>
</gene>
<evidence type="ECO:0000313" key="1">
    <source>
        <dbReference type="EMBL" id="KAF4444164.1"/>
    </source>
</evidence>
<accession>A0A8H4NMS6</accession>
<dbReference type="Proteomes" id="UP000605986">
    <property type="component" value="Unassembled WGS sequence"/>
</dbReference>
<dbReference type="EMBL" id="JAADJG010000557">
    <property type="protein sequence ID" value="KAF4444164.1"/>
    <property type="molecule type" value="Genomic_DNA"/>
</dbReference>
<comment type="caution">
    <text evidence="1">The sequence shown here is derived from an EMBL/GenBank/DDBJ whole genome shotgun (WGS) entry which is preliminary data.</text>
</comment>
<proteinExistence type="predicted"/>
<reference evidence="1" key="1">
    <citation type="submission" date="2020-01" db="EMBL/GenBank/DDBJ databases">
        <title>Identification and distribution of gene clusters putatively required for synthesis of sphingolipid metabolism inhibitors in phylogenetically diverse species of the filamentous fungus Fusarium.</title>
        <authorList>
            <person name="Kim H.-S."/>
            <person name="Busman M."/>
            <person name="Brown D.W."/>
            <person name="Divon H."/>
            <person name="Uhlig S."/>
            <person name="Proctor R.H."/>
        </authorList>
    </citation>
    <scope>NUCLEOTIDE SEQUENCE</scope>
    <source>
        <strain evidence="1">NRRL 53441</strain>
    </source>
</reference>
<keyword evidence="2" id="KW-1185">Reference proteome</keyword>
<evidence type="ECO:0000313" key="2">
    <source>
        <dbReference type="Proteomes" id="UP000605986"/>
    </source>
</evidence>
<name>A0A8H4NMS6_9HYPO</name>